<keyword evidence="3" id="KW-1185">Reference proteome</keyword>
<protein>
    <submittedName>
        <fullName evidence="2">DUF3291 domain-containing protein</fullName>
    </submittedName>
</protein>
<dbReference type="InterPro" id="IPR021708">
    <property type="entry name" value="DUF3291"/>
</dbReference>
<dbReference type="RefSeq" id="WP_166411329.1">
    <property type="nucleotide sequence ID" value="NZ_CP049869.1"/>
</dbReference>
<feature type="domain" description="DUF3291" evidence="1">
    <location>
        <begin position="7"/>
        <end position="145"/>
    </location>
</feature>
<evidence type="ECO:0000259" key="1">
    <source>
        <dbReference type="Pfam" id="PF11695"/>
    </source>
</evidence>
<name>A0A6G7YQB3_9SPHN</name>
<evidence type="ECO:0000313" key="3">
    <source>
        <dbReference type="Proteomes" id="UP000503222"/>
    </source>
</evidence>
<gene>
    <name evidence="2" type="ORF">G7077_08545</name>
</gene>
<dbReference type="InterPro" id="IPR011008">
    <property type="entry name" value="Dimeric_a/b-barrel"/>
</dbReference>
<dbReference type="Pfam" id="PF11695">
    <property type="entry name" value="DUF3291"/>
    <property type="match status" value="1"/>
</dbReference>
<dbReference type="EMBL" id="CP049869">
    <property type="protein sequence ID" value="QIK78938.1"/>
    <property type="molecule type" value="Genomic_DNA"/>
</dbReference>
<reference evidence="2 3" key="1">
    <citation type="submission" date="2020-03" db="EMBL/GenBank/DDBJ databases">
        <title>Sphingomonas sp. nov., isolated from fish.</title>
        <authorList>
            <person name="Hyun D.-W."/>
            <person name="Bae J.-W."/>
        </authorList>
    </citation>
    <scope>NUCLEOTIDE SEQUENCE [LARGE SCALE GENOMIC DNA]</scope>
    <source>
        <strain evidence="2 3">HDW15B</strain>
    </source>
</reference>
<dbReference type="KEGG" id="spii:G7077_08545"/>
<proteinExistence type="predicted"/>
<evidence type="ECO:0000313" key="2">
    <source>
        <dbReference type="EMBL" id="QIK78938.1"/>
    </source>
</evidence>
<sequence length="169" mass="18931">MESGFRLAQINVGTLVAPAEHPQVADFMNALEHVNALAEEAPGFVWRLVDDTTAGATDIRPAPDLEFIVNMSVWTDADSLFEFVYRSAHTPFMARRREWFHRPPGAYQALWWIPAGHVPTVDEGLSKLWLIDRYGPSPKAFTFKARFPAPDMAGLPVDMKPDPWCVGHA</sequence>
<dbReference type="Proteomes" id="UP000503222">
    <property type="component" value="Chromosome"/>
</dbReference>
<accession>A0A6G7YQB3</accession>
<dbReference type="AlphaFoldDB" id="A0A6G7YQB3"/>
<dbReference type="SUPFAM" id="SSF54909">
    <property type="entry name" value="Dimeric alpha+beta barrel"/>
    <property type="match status" value="1"/>
</dbReference>
<organism evidence="2 3">
    <name type="scientific">Sphingomonas piscis</name>
    <dbReference type="NCBI Taxonomy" id="2714943"/>
    <lineage>
        <taxon>Bacteria</taxon>
        <taxon>Pseudomonadati</taxon>
        <taxon>Pseudomonadota</taxon>
        <taxon>Alphaproteobacteria</taxon>
        <taxon>Sphingomonadales</taxon>
        <taxon>Sphingomonadaceae</taxon>
        <taxon>Sphingomonas</taxon>
    </lineage>
</organism>